<reference evidence="1" key="1">
    <citation type="submission" date="2014-11" db="EMBL/GenBank/DDBJ databases">
        <authorList>
            <person name="Amaro Gonzalez C."/>
        </authorList>
    </citation>
    <scope>NUCLEOTIDE SEQUENCE</scope>
</reference>
<accession>A0A0E9XGV6</accession>
<dbReference type="AlphaFoldDB" id="A0A0E9XGV6"/>
<name>A0A0E9XGV6_ANGAN</name>
<organism evidence="1">
    <name type="scientific">Anguilla anguilla</name>
    <name type="common">European freshwater eel</name>
    <name type="synonym">Muraena anguilla</name>
    <dbReference type="NCBI Taxonomy" id="7936"/>
    <lineage>
        <taxon>Eukaryota</taxon>
        <taxon>Metazoa</taxon>
        <taxon>Chordata</taxon>
        <taxon>Craniata</taxon>
        <taxon>Vertebrata</taxon>
        <taxon>Euteleostomi</taxon>
        <taxon>Actinopterygii</taxon>
        <taxon>Neopterygii</taxon>
        <taxon>Teleostei</taxon>
        <taxon>Anguilliformes</taxon>
        <taxon>Anguillidae</taxon>
        <taxon>Anguilla</taxon>
    </lineage>
</organism>
<sequence length="49" mass="5870">MVGLNFTQQPLKFSKVVYPQVYFLKIPTNLYYLHERTAVTLWISNTYEN</sequence>
<proteinExistence type="predicted"/>
<reference evidence="1" key="2">
    <citation type="journal article" date="2015" name="Fish Shellfish Immunol.">
        <title>Early steps in the European eel (Anguilla anguilla)-Vibrio vulnificus interaction in the gills: Role of the RtxA13 toxin.</title>
        <authorList>
            <person name="Callol A."/>
            <person name="Pajuelo D."/>
            <person name="Ebbesson L."/>
            <person name="Teles M."/>
            <person name="MacKenzie S."/>
            <person name="Amaro C."/>
        </authorList>
    </citation>
    <scope>NUCLEOTIDE SEQUENCE</scope>
</reference>
<evidence type="ECO:0000313" key="1">
    <source>
        <dbReference type="EMBL" id="JAI01687.1"/>
    </source>
</evidence>
<dbReference type="EMBL" id="GBXM01006891">
    <property type="protein sequence ID" value="JAI01687.1"/>
    <property type="molecule type" value="Transcribed_RNA"/>
</dbReference>
<protein>
    <submittedName>
        <fullName evidence="1">Uncharacterized protein</fullName>
    </submittedName>
</protein>